<dbReference type="Proteomes" id="UP000766246">
    <property type="component" value="Unassembled WGS sequence"/>
</dbReference>
<dbReference type="InterPro" id="IPR025427">
    <property type="entry name" value="DUF4160"/>
</dbReference>
<accession>A0A927UBX6</accession>
<reference evidence="1" key="1">
    <citation type="submission" date="2019-04" db="EMBL/GenBank/DDBJ databases">
        <title>Evolution of Biomass-Degrading Anaerobic Consortia Revealed by Metagenomics.</title>
        <authorList>
            <person name="Peng X."/>
        </authorList>
    </citation>
    <scope>NUCLEOTIDE SEQUENCE</scope>
    <source>
        <strain evidence="1">SIG311</strain>
    </source>
</reference>
<organism evidence="1 2">
    <name type="scientific">Pseudobutyrivibrio ruminis</name>
    <dbReference type="NCBI Taxonomy" id="46206"/>
    <lineage>
        <taxon>Bacteria</taxon>
        <taxon>Bacillati</taxon>
        <taxon>Bacillota</taxon>
        <taxon>Clostridia</taxon>
        <taxon>Lachnospirales</taxon>
        <taxon>Lachnospiraceae</taxon>
        <taxon>Pseudobutyrivibrio</taxon>
    </lineage>
</organism>
<proteinExistence type="predicted"/>
<evidence type="ECO:0000313" key="2">
    <source>
        <dbReference type="Proteomes" id="UP000766246"/>
    </source>
</evidence>
<comment type="caution">
    <text evidence="1">The sequence shown here is derived from an EMBL/GenBank/DDBJ whole genome shotgun (WGS) entry which is preliminary data.</text>
</comment>
<dbReference type="Pfam" id="PF13711">
    <property type="entry name" value="DUF4160"/>
    <property type="match status" value="1"/>
</dbReference>
<dbReference type="EMBL" id="SVER01000014">
    <property type="protein sequence ID" value="MBE5919504.1"/>
    <property type="molecule type" value="Genomic_DNA"/>
</dbReference>
<gene>
    <name evidence="1" type="ORF">E7272_06620</name>
</gene>
<name>A0A927UBX6_9FIRM</name>
<evidence type="ECO:0000313" key="1">
    <source>
        <dbReference type="EMBL" id="MBE5919504.1"/>
    </source>
</evidence>
<dbReference type="AlphaFoldDB" id="A0A927UBX6"/>
<protein>
    <submittedName>
        <fullName evidence="1">DUF4160 domain-containing protein</fullName>
    </submittedName>
</protein>
<sequence length="88" mass="10121">MPELSRFAGMVIYMLFYDVGQHNKPHVHVYYGDYEAVIGIDGELLAGSLPRKQLKIVIGWLAFHEEEAYTAWNLAVRGEHFEKIPPMD</sequence>